<dbReference type="InterPro" id="IPR001107">
    <property type="entry name" value="Band_7"/>
</dbReference>
<dbReference type="RefSeq" id="WP_244348993.1">
    <property type="nucleotide sequence ID" value="NZ_JAFIRA010000003.1"/>
</dbReference>
<dbReference type="SUPFAM" id="SSF117892">
    <property type="entry name" value="Band 7/SPFH domain"/>
    <property type="match status" value="1"/>
</dbReference>
<evidence type="ECO:0000256" key="1">
    <source>
        <dbReference type="SAM" id="Phobius"/>
    </source>
</evidence>
<organism evidence="3 4">
    <name type="scientific">Thermostichus vulcanus str. 'Rupite'</name>
    <dbReference type="NCBI Taxonomy" id="2813851"/>
    <lineage>
        <taxon>Bacteria</taxon>
        <taxon>Bacillati</taxon>
        <taxon>Cyanobacteriota</taxon>
        <taxon>Cyanophyceae</taxon>
        <taxon>Thermostichales</taxon>
        <taxon>Thermostichaceae</taxon>
        <taxon>Thermostichus</taxon>
    </lineage>
</organism>
<evidence type="ECO:0000313" key="4">
    <source>
        <dbReference type="Proteomes" id="UP000830835"/>
    </source>
</evidence>
<dbReference type="SMART" id="SM00244">
    <property type="entry name" value="PHB"/>
    <property type="match status" value="1"/>
</dbReference>
<keyword evidence="1" id="KW-0812">Transmembrane</keyword>
<comment type="caution">
    <text evidence="3">The sequence shown here is derived from an EMBL/GenBank/DDBJ whole genome shotgun (WGS) entry which is preliminary data.</text>
</comment>
<dbReference type="EMBL" id="JAFIRA010000003">
    <property type="protein sequence ID" value="MCJ2541796.1"/>
    <property type="molecule type" value="Genomic_DNA"/>
</dbReference>
<evidence type="ECO:0000313" key="3">
    <source>
        <dbReference type="EMBL" id="MCJ2541796.1"/>
    </source>
</evidence>
<proteinExistence type="predicted"/>
<dbReference type="PANTHER" id="PTHR23222">
    <property type="entry name" value="PROHIBITIN"/>
    <property type="match status" value="1"/>
</dbReference>
<feature type="transmembrane region" description="Helical" evidence="1">
    <location>
        <begin position="12"/>
        <end position="29"/>
    </location>
</feature>
<gene>
    <name evidence="3" type="ORF">JX360_02560</name>
</gene>
<dbReference type="PANTHER" id="PTHR23222:SF0">
    <property type="entry name" value="PROHIBITIN 1"/>
    <property type="match status" value="1"/>
</dbReference>
<name>A0ABT0C7R5_THEVL</name>
<dbReference type="CDD" id="cd03401">
    <property type="entry name" value="SPFH_prohibitin"/>
    <property type="match status" value="1"/>
</dbReference>
<keyword evidence="1" id="KW-1133">Transmembrane helix</keyword>
<keyword evidence="1" id="KW-0472">Membrane</keyword>
<dbReference type="InterPro" id="IPR036013">
    <property type="entry name" value="Band_7/SPFH_dom_sf"/>
</dbReference>
<dbReference type="Pfam" id="PF01145">
    <property type="entry name" value="Band_7"/>
    <property type="match status" value="1"/>
</dbReference>
<reference evidence="3" key="1">
    <citation type="submission" date="2021-02" db="EMBL/GenBank/DDBJ databases">
        <title>The CRISPR/cas machinery reduction and long-range gene transfer in the hot spring cyanobacterium Synechococcus.</title>
        <authorList>
            <person name="Dvorak P."/>
            <person name="Jahodarova E."/>
            <person name="Hasler P."/>
            <person name="Poulickova A."/>
        </authorList>
    </citation>
    <scope>NUCLEOTIDE SEQUENCE</scope>
    <source>
        <strain evidence="3">Rupite</strain>
    </source>
</reference>
<dbReference type="InterPro" id="IPR000163">
    <property type="entry name" value="Prohibitin"/>
</dbReference>
<keyword evidence="4" id="KW-1185">Reference proteome</keyword>
<sequence>MPRTEETEWRQTGWLMAGGIGLLVALGLGRSCLYVTPPGHATVVFNTFSGLQKGRVERPGVIFVVPGIDTPITYTVLTRVWEFTDNPASVNSISNGITVNTADGQAFAIDVAIALKPNPDTLDELHANIGENYLSTVVVPVVRSKIRDISASFDSEDFYRKSQRTAIEQQALALIQQEMPHIERDGQTLSLLQVEGVFLGNPDFPEALKDSIERKQVASISAQTAAVRAQIQEKETERLLILAAANQRAIELKGQAAAQNAQLADLLFYETLQERIQNPTGAAPPLRIIRVEGDSTLFLNVDPHQAALQRAQ</sequence>
<evidence type="ECO:0000259" key="2">
    <source>
        <dbReference type="SMART" id="SM00244"/>
    </source>
</evidence>
<feature type="domain" description="Band 7" evidence="2">
    <location>
        <begin position="31"/>
        <end position="216"/>
    </location>
</feature>
<dbReference type="Proteomes" id="UP000830835">
    <property type="component" value="Unassembled WGS sequence"/>
</dbReference>
<protein>
    <submittedName>
        <fullName evidence="3">Prohibitin family protein</fullName>
    </submittedName>
</protein>
<accession>A0ABT0C7R5</accession>